<dbReference type="KEGG" id="azq:G3580_18275"/>
<evidence type="ECO:0000256" key="1">
    <source>
        <dbReference type="SAM" id="Phobius"/>
    </source>
</evidence>
<feature type="transmembrane region" description="Helical" evidence="1">
    <location>
        <begin position="20"/>
        <end position="39"/>
    </location>
</feature>
<dbReference type="Pfam" id="PF07963">
    <property type="entry name" value="N_methyl"/>
    <property type="match status" value="1"/>
</dbReference>
<organism evidence="2 3">
    <name type="scientific">Nitrogeniibacter mangrovi</name>
    <dbReference type="NCBI Taxonomy" id="2016596"/>
    <lineage>
        <taxon>Bacteria</taxon>
        <taxon>Pseudomonadati</taxon>
        <taxon>Pseudomonadota</taxon>
        <taxon>Betaproteobacteria</taxon>
        <taxon>Rhodocyclales</taxon>
        <taxon>Zoogloeaceae</taxon>
        <taxon>Nitrogeniibacter</taxon>
    </lineage>
</organism>
<dbReference type="RefSeq" id="WP_173767948.1">
    <property type="nucleotide sequence ID" value="NZ_CP048836.1"/>
</dbReference>
<sequence length="147" mass="15489">MPTLASSNPTERGTTLLELLVVVALLGLLAWVGLGANLLPPPERRVERALIAELSSARSTSVKRGTVATVDCSVLPAKIETAGARTADLTIECFPQFGAGSKRFSFYPDGSTSGGFIRFGFGHPDTIVLVDWLTGAIHVLPREASAP</sequence>
<accession>A0A6C1BAI1</accession>
<dbReference type="Proteomes" id="UP000501991">
    <property type="component" value="Chromosome"/>
</dbReference>
<evidence type="ECO:0000313" key="3">
    <source>
        <dbReference type="Proteomes" id="UP000501991"/>
    </source>
</evidence>
<keyword evidence="1" id="KW-0812">Transmembrane</keyword>
<dbReference type="InterPro" id="IPR045584">
    <property type="entry name" value="Pilin-like"/>
</dbReference>
<dbReference type="NCBIfam" id="TIGR02532">
    <property type="entry name" value="IV_pilin_GFxxxE"/>
    <property type="match status" value="1"/>
</dbReference>
<evidence type="ECO:0000313" key="2">
    <source>
        <dbReference type="EMBL" id="QID19390.1"/>
    </source>
</evidence>
<keyword evidence="1" id="KW-0472">Membrane</keyword>
<dbReference type="InterPro" id="IPR012902">
    <property type="entry name" value="N_methyl_site"/>
</dbReference>
<name>A0A6C1BAI1_9RHOO</name>
<dbReference type="SUPFAM" id="SSF54523">
    <property type="entry name" value="Pili subunits"/>
    <property type="match status" value="1"/>
</dbReference>
<proteinExistence type="predicted"/>
<dbReference type="EMBL" id="CP048836">
    <property type="protein sequence ID" value="QID19390.1"/>
    <property type="molecule type" value="Genomic_DNA"/>
</dbReference>
<keyword evidence="1" id="KW-1133">Transmembrane helix</keyword>
<reference evidence="2 3" key="1">
    <citation type="submission" date="2020-02" db="EMBL/GenBank/DDBJ databases">
        <title>Nitrogenibacter mangrovi gen. nov., sp. nov. isolated from mangrove sediment, a denitrifying betaproteobacterium.</title>
        <authorList>
            <person name="Liao H."/>
            <person name="Tian Y."/>
        </authorList>
    </citation>
    <scope>NUCLEOTIDE SEQUENCE [LARGE SCALE GENOMIC DNA]</scope>
    <source>
        <strain evidence="2 3">M9-3-2</strain>
    </source>
</reference>
<dbReference type="AlphaFoldDB" id="A0A6C1BAI1"/>
<keyword evidence="3" id="KW-1185">Reference proteome</keyword>
<protein>
    <submittedName>
        <fullName evidence="2">Prepilin-type N-terminal cleavage/methylation domain-containing protein</fullName>
    </submittedName>
</protein>
<gene>
    <name evidence="2" type="ORF">G3580_18275</name>
</gene>